<sequence length="436" mass="49172">MAKERASYSREDERHMWMFLYDQLRKGEPAAREPKGLKIWKLYAEENIGRTADSLNTRFRRSMMNRLYDASLPCHMMMYLYSQYQIPMTSDVKIALELRFQIQIILKPSGALKSFKRKEEPLRVQAGRSPLETPPCQEESESQSSKDNSPSPSTERGPESPEFAQQTREVERSSIKKLKSTDSALSTEESDGAEDNEEIRCSANTDFHNEELAHHAKEGPSSGPAQPPSSNDATIEDDIIVLTTSDSYKKSLQRCFAAYGLGNAAADEIGDWRTSDKIVFLTSKWHSNMKDLVTSYDLNADGTQAIIALLSRKQKKLLVESENESEYFRSLLSTKAIVKRDLDELTALFRSSSSSRPIVRVPDETYSFEIRHVYENVNKAARQGALENLVAYISESLHPANIASTLKELEGVEELVAAFSANKVENAVKKRMSTSQ</sequence>
<gene>
    <name evidence="2" type="ORF">CYNAS_LOCUS22428</name>
</gene>
<name>A0AA36MHS5_CYLNA</name>
<dbReference type="PANTHER" id="PTHR38627">
    <property type="entry name" value="GA BINDING AND ACTIVATING AND SPK (SPK) DOMAIN CONTAINING-RELATED"/>
    <property type="match status" value="1"/>
</dbReference>
<feature type="region of interest" description="Disordered" evidence="1">
    <location>
        <begin position="214"/>
        <end position="234"/>
    </location>
</feature>
<evidence type="ECO:0008006" key="4">
    <source>
        <dbReference type="Google" id="ProtNLM"/>
    </source>
</evidence>
<feature type="compositionally biased region" description="Low complexity" evidence="1">
    <location>
        <begin position="219"/>
        <end position="230"/>
    </location>
</feature>
<comment type="caution">
    <text evidence="2">The sequence shown here is derived from an EMBL/GenBank/DDBJ whole genome shotgun (WGS) entry which is preliminary data.</text>
</comment>
<accession>A0AA36MHS5</accession>
<organism evidence="2 3">
    <name type="scientific">Cylicocyclus nassatus</name>
    <name type="common">Nematode worm</name>
    <dbReference type="NCBI Taxonomy" id="53992"/>
    <lineage>
        <taxon>Eukaryota</taxon>
        <taxon>Metazoa</taxon>
        <taxon>Ecdysozoa</taxon>
        <taxon>Nematoda</taxon>
        <taxon>Chromadorea</taxon>
        <taxon>Rhabditida</taxon>
        <taxon>Rhabditina</taxon>
        <taxon>Rhabditomorpha</taxon>
        <taxon>Strongyloidea</taxon>
        <taxon>Strongylidae</taxon>
        <taxon>Cylicocyclus</taxon>
    </lineage>
</organism>
<dbReference type="AlphaFoldDB" id="A0AA36MHS5"/>
<feature type="compositionally biased region" description="Acidic residues" evidence="1">
    <location>
        <begin position="188"/>
        <end position="197"/>
    </location>
</feature>
<evidence type="ECO:0000256" key="1">
    <source>
        <dbReference type="SAM" id="MobiDB-lite"/>
    </source>
</evidence>
<dbReference type="PANTHER" id="PTHR38627:SF2">
    <property type="entry name" value="DOUBLE-STRAND TELOMERIC DNA-BINDING PROTEINS 1-RELATED"/>
    <property type="match status" value="1"/>
</dbReference>
<dbReference type="InterPro" id="IPR053367">
    <property type="entry name" value="G-alpha_activating_GEF"/>
</dbReference>
<dbReference type="EMBL" id="CATQJL010000326">
    <property type="protein sequence ID" value="CAJ0610445.1"/>
    <property type="molecule type" value="Genomic_DNA"/>
</dbReference>
<reference evidence="2" key="1">
    <citation type="submission" date="2023-07" db="EMBL/GenBank/DDBJ databases">
        <authorList>
            <consortium name="CYATHOMIX"/>
        </authorList>
    </citation>
    <scope>NUCLEOTIDE SEQUENCE</scope>
    <source>
        <strain evidence="2">N/A</strain>
    </source>
</reference>
<feature type="compositionally biased region" description="Low complexity" evidence="1">
    <location>
        <begin position="134"/>
        <end position="155"/>
    </location>
</feature>
<evidence type="ECO:0000313" key="2">
    <source>
        <dbReference type="EMBL" id="CAJ0610445.1"/>
    </source>
</evidence>
<keyword evidence="3" id="KW-1185">Reference proteome</keyword>
<protein>
    <recommendedName>
        <fullName evidence="4">SPK domain-containing protein</fullName>
    </recommendedName>
</protein>
<feature type="region of interest" description="Disordered" evidence="1">
    <location>
        <begin position="122"/>
        <end position="197"/>
    </location>
</feature>
<dbReference type="Proteomes" id="UP001176961">
    <property type="component" value="Unassembled WGS sequence"/>
</dbReference>
<evidence type="ECO:0000313" key="3">
    <source>
        <dbReference type="Proteomes" id="UP001176961"/>
    </source>
</evidence>
<proteinExistence type="predicted"/>